<sequence length="419" mass="47315">MDFSTTSKSYLFGLFKAESKAPVKRGNGDSSIIMQLTNEFSDRARVDIRKWRDALEAADNPDDPRWSTLQDLYANLLTDGHLTAVINLRKAATLSNRFIVRDAKTGKEVPELTTLLKTEWFYQMLEHLLDSVFFKYTVMELVDPVTMRWALIPRRNCAPQRGMVYFEVAGTKGVNYTDPAFSRNILSLESLSPYGLLNNIVPQLIWKRNAQQTWADFSERFGIPMISAETTKTDKPSLDKIEKQVRALGQAAQAILPEGTKITIHDQAQKGDPHKVFLEQISVSNAETSKAIVGGTMVVDSGSSRSQSEVHERTLDDKIAESDRRMVEFFVNGKLIPLLRTYGFKFTDTSVFEFDRTESLSLTAHWDIVYELLNYYEVDEEWVSTTFNVPIKGKRLAQPGALPSGKTPSAKAPFTANFQ</sequence>
<keyword evidence="3" id="KW-1185">Reference proteome</keyword>
<evidence type="ECO:0000256" key="1">
    <source>
        <dbReference type="SAM" id="MobiDB-lite"/>
    </source>
</evidence>
<reference evidence="2 3" key="1">
    <citation type="submission" date="2016-09" db="EMBL/GenBank/DDBJ databases">
        <authorList>
            <person name="Capua I."/>
            <person name="De Benedictis P."/>
            <person name="Joannis T."/>
            <person name="Lombin L.H."/>
            <person name="Cattoli G."/>
        </authorList>
    </citation>
    <scope>NUCLEOTIDE SEQUENCE [LARGE SCALE GENOMIC DNA]</scope>
    <source>
        <strain evidence="2 3">A7P-90m</strain>
    </source>
</reference>
<dbReference type="AlphaFoldDB" id="A0A1G6MBZ1"/>
<dbReference type="OrthoDB" id="9797300at2"/>
<dbReference type="Proteomes" id="UP000199452">
    <property type="component" value="Unassembled WGS sequence"/>
</dbReference>
<protein>
    <submittedName>
        <fullName evidence="2">Mu-like prophage protein gp29</fullName>
    </submittedName>
</protein>
<proteinExistence type="predicted"/>
<organism evidence="2 3">
    <name type="scientific">Williamwhitmania taraxaci</name>
    <dbReference type="NCBI Taxonomy" id="1640674"/>
    <lineage>
        <taxon>Bacteria</taxon>
        <taxon>Pseudomonadati</taxon>
        <taxon>Bacteroidota</taxon>
        <taxon>Bacteroidia</taxon>
        <taxon>Bacteroidales</taxon>
        <taxon>Williamwhitmaniaceae</taxon>
        <taxon>Williamwhitmania</taxon>
    </lineage>
</organism>
<name>A0A1G6MBZ1_9BACT</name>
<dbReference type="EMBL" id="FMYP01000035">
    <property type="protein sequence ID" value="SDC53029.1"/>
    <property type="molecule type" value="Genomic_DNA"/>
</dbReference>
<evidence type="ECO:0000313" key="3">
    <source>
        <dbReference type="Proteomes" id="UP000199452"/>
    </source>
</evidence>
<dbReference type="Pfam" id="PF06074">
    <property type="entry name" value="Portal_Mu"/>
    <property type="match status" value="1"/>
</dbReference>
<gene>
    <name evidence="2" type="ORF">SAMN05216323_103532</name>
</gene>
<dbReference type="STRING" id="1640674.SAMN05216323_103532"/>
<accession>A0A1G6MBZ1</accession>
<dbReference type="RefSeq" id="WP_092438616.1">
    <property type="nucleotide sequence ID" value="NZ_FMYP01000035.1"/>
</dbReference>
<evidence type="ECO:0000313" key="2">
    <source>
        <dbReference type="EMBL" id="SDC53029.1"/>
    </source>
</evidence>
<dbReference type="InterPro" id="IPR009279">
    <property type="entry name" value="Portal_Mu"/>
</dbReference>
<feature type="region of interest" description="Disordered" evidence="1">
    <location>
        <begin position="398"/>
        <end position="419"/>
    </location>
</feature>